<gene>
    <name evidence="1" type="ORF">CURHAP_LOCUS44260</name>
</gene>
<accession>A0A6J5VCK5</accession>
<protein>
    <submittedName>
        <fullName evidence="1">Uncharacterized protein</fullName>
    </submittedName>
</protein>
<proteinExistence type="predicted"/>
<sequence>MAEGKRIGLGRGCVENRGGAGLRDFGAIRRCDGKSRGAMGRLQLRKPRWLGRRPPRKLGDVVENPYAESAIRP</sequence>
<dbReference type="Proteomes" id="UP000507222">
    <property type="component" value="Unassembled WGS sequence"/>
</dbReference>
<reference evidence="1 2" key="1">
    <citation type="submission" date="2020-05" db="EMBL/GenBank/DDBJ databases">
        <authorList>
            <person name="Campoy J."/>
            <person name="Schneeberger K."/>
            <person name="Spophaly S."/>
        </authorList>
    </citation>
    <scope>NUCLEOTIDE SEQUENCE [LARGE SCALE GENOMIC DNA]</scope>
    <source>
        <strain evidence="1">PruArmRojPasFocal</strain>
    </source>
</reference>
<evidence type="ECO:0000313" key="2">
    <source>
        <dbReference type="Proteomes" id="UP000507222"/>
    </source>
</evidence>
<dbReference type="AlphaFoldDB" id="A0A6J5VCK5"/>
<evidence type="ECO:0000313" key="1">
    <source>
        <dbReference type="EMBL" id="CAB4286656.1"/>
    </source>
</evidence>
<organism evidence="1 2">
    <name type="scientific">Prunus armeniaca</name>
    <name type="common">Apricot</name>
    <name type="synonym">Armeniaca vulgaris</name>
    <dbReference type="NCBI Taxonomy" id="36596"/>
    <lineage>
        <taxon>Eukaryota</taxon>
        <taxon>Viridiplantae</taxon>
        <taxon>Streptophyta</taxon>
        <taxon>Embryophyta</taxon>
        <taxon>Tracheophyta</taxon>
        <taxon>Spermatophyta</taxon>
        <taxon>Magnoliopsida</taxon>
        <taxon>eudicotyledons</taxon>
        <taxon>Gunneridae</taxon>
        <taxon>Pentapetalae</taxon>
        <taxon>rosids</taxon>
        <taxon>fabids</taxon>
        <taxon>Rosales</taxon>
        <taxon>Rosaceae</taxon>
        <taxon>Amygdaloideae</taxon>
        <taxon>Amygdaleae</taxon>
        <taxon>Prunus</taxon>
    </lineage>
</organism>
<dbReference type="EMBL" id="CAEKDK010000007">
    <property type="protein sequence ID" value="CAB4286656.1"/>
    <property type="molecule type" value="Genomic_DNA"/>
</dbReference>
<name>A0A6J5VCK5_PRUAR</name>